<protein>
    <recommendedName>
        <fullName evidence="6">Probable membrane transporter protein</fullName>
    </recommendedName>
</protein>
<feature type="transmembrane region" description="Helical" evidence="6">
    <location>
        <begin position="233"/>
        <end position="252"/>
    </location>
</feature>
<evidence type="ECO:0000313" key="7">
    <source>
        <dbReference type="EMBL" id="RRK34183.1"/>
    </source>
</evidence>
<comment type="subcellular location">
    <subcellularLocation>
        <location evidence="6">Cell membrane</location>
        <topology evidence="6">Multi-pass membrane protein</topology>
    </subcellularLocation>
    <subcellularLocation>
        <location evidence="1">Membrane</location>
        <topology evidence="1">Multi-pass membrane protein</topology>
    </subcellularLocation>
</comment>
<dbReference type="PANTHER" id="PTHR43701">
    <property type="entry name" value="MEMBRANE TRANSPORTER PROTEIN MJ0441-RELATED"/>
    <property type="match status" value="1"/>
</dbReference>
<evidence type="ECO:0000313" key="8">
    <source>
        <dbReference type="Proteomes" id="UP000274920"/>
    </source>
</evidence>
<evidence type="ECO:0000256" key="6">
    <source>
        <dbReference type="RuleBase" id="RU363041"/>
    </source>
</evidence>
<dbReference type="GO" id="GO:0005886">
    <property type="term" value="C:plasma membrane"/>
    <property type="evidence" value="ECO:0007669"/>
    <property type="project" value="UniProtKB-SubCell"/>
</dbReference>
<sequence length="254" mass="26168">MIVCLMTAAANLVVGGLVGLCGVAGFLLPMFYTAGLGMNVSEGLALSFAAFIVSGALGSWNYKKAGNLDLAFGLRLSAGSLAGAILGVVLNLVIPEEQVKMLLYLVVLLSGISILLRKDSKRGTQFGAAKFSIEKNLPMTLLLGFLTGAVCSMSGAGGPVLVMPLLVVFGISIRTAVGVALFNSIFIGIPAVAGYLVQCDMKKILPVLLAALAAHAVGVYYGSKNAERINQGILKKGVAVFSIVIAGCRLTGIM</sequence>
<keyword evidence="4 6" id="KW-1133">Transmembrane helix</keyword>
<gene>
    <name evidence="7" type="ORF">EBB54_24765</name>
</gene>
<keyword evidence="6" id="KW-1003">Cell membrane</keyword>
<organism evidence="7 8">
    <name type="scientific">Schaedlerella arabinosiphila</name>
    <dbReference type="NCBI Taxonomy" id="2044587"/>
    <lineage>
        <taxon>Bacteria</taxon>
        <taxon>Bacillati</taxon>
        <taxon>Bacillota</taxon>
        <taxon>Clostridia</taxon>
        <taxon>Lachnospirales</taxon>
        <taxon>Lachnospiraceae</taxon>
        <taxon>Schaedlerella</taxon>
    </lineage>
</organism>
<dbReference type="Pfam" id="PF01925">
    <property type="entry name" value="TauE"/>
    <property type="match status" value="1"/>
</dbReference>
<dbReference type="Proteomes" id="UP000274920">
    <property type="component" value="Unassembled WGS sequence"/>
</dbReference>
<feature type="transmembrane region" description="Helical" evidence="6">
    <location>
        <begin position="99"/>
        <end position="116"/>
    </location>
</feature>
<evidence type="ECO:0000256" key="4">
    <source>
        <dbReference type="ARBA" id="ARBA00022989"/>
    </source>
</evidence>
<dbReference type="EMBL" id="RHJS01000002">
    <property type="protein sequence ID" value="RRK34183.1"/>
    <property type="molecule type" value="Genomic_DNA"/>
</dbReference>
<keyword evidence="8" id="KW-1185">Reference proteome</keyword>
<feature type="transmembrane region" description="Helical" evidence="6">
    <location>
        <begin position="12"/>
        <end position="32"/>
    </location>
</feature>
<feature type="transmembrane region" description="Helical" evidence="6">
    <location>
        <begin position="176"/>
        <end position="197"/>
    </location>
</feature>
<comment type="caution">
    <text evidence="7">The sequence shown here is derived from an EMBL/GenBank/DDBJ whole genome shotgun (WGS) entry which is preliminary data.</text>
</comment>
<evidence type="ECO:0000256" key="1">
    <source>
        <dbReference type="ARBA" id="ARBA00004141"/>
    </source>
</evidence>
<evidence type="ECO:0000256" key="2">
    <source>
        <dbReference type="ARBA" id="ARBA00009142"/>
    </source>
</evidence>
<dbReference type="InterPro" id="IPR002781">
    <property type="entry name" value="TM_pro_TauE-like"/>
</dbReference>
<feature type="transmembrane region" description="Helical" evidence="6">
    <location>
        <begin position="204"/>
        <end position="221"/>
    </location>
</feature>
<keyword evidence="3 6" id="KW-0812">Transmembrane</keyword>
<name>A0A426DN49_9FIRM</name>
<keyword evidence="5 6" id="KW-0472">Membrane</keyword>
<feature type="transmembrane region" description="Helical" evidence="6">
    <location>
        <begin position="74"/>
        <end position="93"/>
    </location>
</feature>
<reference evidence="7" key="1">
    <citation type="submission" date="2018-10" db="EMBL/GenBank/DDBJ databases">
        <title>Schaedlerella arabinophila gen. nov. sp. nov., isolated from the mouse intestinal tract and comparative analysis with the genome of the closely related altered Schaedler flora strain ASF502.</title>
        <authorList>
            <person name="Miyake S."/>
            <person name="Soh M."/>
            <person name="Seedorf H."/>
        </authorList>
    </citation>
    <scope>NUCLEOTIDE SEQUENCE [LARGE SCALE GENOMIC DNA]</scope>
    <source>
        <strain evidence="7">DSM 106076</strain>
    </source>
</reference>
<dbReference type="PANTHER" id="PTHR43701:SF2">
    <property type="entry name" value="MEMBRANE TRANSPORTER PROTEIN YJNA-RELATED"/>
    <property type="match status" value="1"/>
</dbReference>
<evidence type="ECO:0000256" key="5">
    <source>
        <dbReference type="ARBA" id="ARBA00023136"/>
    </source>
</evidence>
<proteinExistence type="inferred from homology"/>
<evidence type="ECO:0000256" key="3">
    <source>
        <dbReference type="ARBA" id="ARBA00022692"/>
    </source>
</evidence>
<dbReference type="AlphaFoldDB" id="A0A426DN49"/>
<comment type="similarity">
    <text evidence="2 6">Belongs to the 4-toluene sulfonate uptake permease (TSUP) (TC 2.A.102) family.</text>
</comment>
<feature type="transmembrane region" description="Helical" evidence="6">
    <location>
        <begin position="137"/>
        <end position="156"/>
    </location>
</feature>
<dbReference type="InterPro" id="IPR051598">
    <property type="entry name" value="TSUP/Inactive_protease-like"/>
</dbReference>
<feature type="transmembrane region" description="Helical" evidence="6">
    <location>
        <begin position="44"/>
        <end position="62"/>
    </location>
</feature>
<accession>A0A426DN49</accession>
<dbReference type="RefSeq" id="WP_125129341.1">
    <property type="nucleotide sequence ID" value="NZ_RHJS01000002.1"/>
</dbReference>